<dbReference type="AlphaFoldDB" id="A0A0A9F4C0"/>
<evidence type="ECO:0000313" key="1">
    <source>
        <dbReference type="EMBL" id="JAE07895.1"/>
    </source>
</evidence>
<accession>A0A0A9F4C0</accession>
<protein>
    <submittedName>
        <fullName evidence="1">Uncharacterized protein</fullName>
    </submittedName>
</protein>
<sequence>MKVSIPNALRNETQVSPIIGLLFLIERLPLEITIIWLSSC</sequence>
<proteinExistence type="predicted"/>
<organism evidence="1">
    <name type="scientific">Arundo donax</name>
    <name type="common">Giant reed</name>
    <name type="synonym">Donax arundinaceus</name>
    <dbReference type="NCBI Taxonomy" id="35708"/>
    <lineage>
        <taxon>Eukaryota</taxon>
        <taxon>Viridiplantae</taxon>
        <taxon>Streptophyta</taxon>
        <taxon>Embryophyta</taxon>
        <taxon>Tracheophyta</taxon>
        <taxon>Spermatophyta</taxon>
        <taxon>Magnoliopsida</taxon>
        <taxon>Liliopsida</taxon>
        <taxon>Poales</taxon>
        <taxon>Poaceae</taxon>
        <taxon>PACMAD clade</taxon>
        <taxon>Arundinoideae</taxon>
        <taxon>Arundineae</taxon>
        <taxon>Arundo</taxon>
    </lineage>
</organism>
<reference evidence="1" key="1">
    <citation type="submission" date="2014-09" db="EMBL/GenBank/DDBJ databases">
        <authorList>
            <person name="Magalhaes I.L.F."/>
            <person name="Oliveira U."/>
            <person name="Santos F.R."/>
            <person name="Vidigal T.H.D.A."/>
            <person name="Brescovit A.D."/>
            <person name="Santos A.J."/>
        </authorList>
    </citation>
    <scope>NUCLEOTIDE SEQUENCE</scope>
    <source>
        <tissue evidence="1">Shoot tissue taken approximately 20 cm above the soil surface</tissue>
    </source>
</reference>
<reference evidence="1" key="2">
    <citation type="journal article" date="2015" name="Data Brief">
        <title>Shoot transcriptome of the giant reed, Arundo donax.</title>
        <authorList>
            <person name="Barrero R.A."/>
            <person name="Guerrero F.D."/>
            <person name="Moolhuijzen P."/>
            <person name="Goolsby J.A."/>
            <person name="Tidwell J."/>
            <person name="Bellgard S.E."/>
            <person name="Bellgard M.I."/>
        </authorList>
    </citation>
    <scope>NUCLEOTIDE SEQUENCE</scope>
    <source>
        <tissue evidence="1">Shoot tissue taken approximately 20 cm above the soil surface</tissue>
    </source>
</reference>
<name>A0A0A9F4C0_ARUDO</name>
<dbReference type="EMBL" id="GBRH01190001">
    <property type="protein sequence ID" value="JAE07895.1"/>
    <property type="molecule type" value="Transcribed_RNA"/>
</dbReference>